<accession>A0ABY6NX91</accession>
<gene>
    <name evidence="1" type="ORF">RHODO2019_11015</name>
</gene>
<evidence type="ECO:0000313" key="2">
    <source>
        <dbReference type="Proteomes" id="UP001164965"/>
    </source>
</evidence>
<name>A0ABY6NX91_9NOCA</name>
<evidence type="ECO:0000313" key="1">
    <source>
        <dbReference type="EMBL" id="UZJ23736.1"/>
    </source>
</evidence>
<organism evidence="1 2">
    <name type="scientific">Rhodococcus antarcticus</name>
    <dbReference type="NCBI Taxonomy" id="2987751"/>
    <lineage>
        <taxon>Bacteria</taxon>
        <taxon>Bacillati</taxon>
        <taxon>Actinomycetota</taxon>
        <taxon>Actinomycetes</taxon>
        <taxon>Mycobacteriales</taxon>
        <taxon>Nocardiaceae</taxon>
        <taxon>Rhodococcus</taxon>
    </lineage>
</organism>
<evidence type="ECO:0008006" key="3">
    <source>
        <dbReference type="Google" id="ProtNLM"/>
    </source>
</evidence>
<protein>
    <recommendedName>
        <fullName evidence="3">Single-stranded DNA-binding protein</fullName>
    </recommendedName>
</protein>
<dbReference type="Proteomes" id="UP001164965">
    <property type="component" value="Chromosome"/>
</dbReference>
<dbReference type="EMBL" id="CP110615">
    <property type="protein sequence ID" value="UZJ23736.1"/>
    <property type="molecule type" value="Genomic_DNA"/>
</dbReference>
<proteinExistence type="predicted"/>
<reference evidence="1" key="1">
    <citation type="submission" date="2022-10" db="EMBL/GenBank/DDBJ databases">
        <title>Rhodococcus sp.75.</title>
        <authorList>
            <person name="Sun M."/>
        </authorList>
    </citation>
    <scope>NUCLEOTIDE SEQUENCE</scope>
    <source>
        <strain evidence="1">75</strain>
    </source>
</reference>
<sequence>MALNFKDIPTQGGGWFKPDTDKVEFAGFLVEVHEWERQRPTQHGPKDSALCDITMFATMEELEAGEPTEVLKGTRVENSILARDLESVKGGATIVTLAQIPPSKPGRHPAWVWRQASNMVKGKVMAYGEKREAAVTEAMADAPSFD</sequence>
<keyword evidence="2" id="KW-1185">Reference proteome</keyword>
<dbReference type="RefSeq" id="WP_265381844.1">
    <property type="nucleotide sequence ID" value="NZ_CP110615.1"/>
</dbReference>